<gene>
    <name evidence="3" type="ORF">CP967_12870</name>
</gene>
<dbReference type="Proteomes" id="UP000326178">
    <property type="component" value="Chromosome"/>
</dbReference>
<feature type="compositionally biased region" description="Low complexity" evidence="1">
    <location>
        <begin position="522"/>
        <end position="540"/>
    </location>
</feature>
<feature type="transmembrane region" description="Helical" evidence="2">
    <location>
        <begin position="237"/>
        <end position="258"/>
    </location>
</feature>
<evidence type="ECO:0008006" key="5">
    <source>
        <dbReference type="Google" id="ProtNLM"/>
    </source>
</evidence>
<dbReference type="OrthoDB" id="3742900at2"/>
<feature type="transmembrane region" description="Helical" evidence="2">
    <location>
        <begin position="80"/>
        <end position="98"/>
    </location>
</feature>
<sequence>MLSVERSRSAVLASAFVRGACAAGLGLGAIAVLVMVLWISAPYPDSGPGGAFHVAIGVWLLAHGAELIRTDTLSGHPAPVATVPLLLAVLPVWLMYRAGRDSTEPGDEGEKPRARHSAVGASCAVAAGYLLVTLAAAAYARNSDMFPERLSLAWPLTAVVAGASAAGVWAGRGRPLGSLLVWAPLSFQEAAARARFRAGTRAAARAAAAGVAVLLGGGALLVTVALVWHMGEAQESFLALAGGWAGRVCVLLLALVFVPNAAMWGAAYGLGPGFALGTASTVTPLAFGGRPALPDFPLLAALPAQGQGTAVNWAAAAVPAAAGLAVALFAARAATPLSGEPGGSGVREDVWSPGGTALVVGLAALGCGAGAALLAAASGGPLGTGALAEFGPVWWLTGLAASVWTAVFGVPGALLIRVWRLRERRWAWRQHHSVSEEPPGPAEAGAGEPRRAWWKGRGRVRLWSGRGRGEDERGAAVEADRRDPLADDYVFLAAESWHTETARKARWSALRKNSGGLMADFAATPATPAPPGAVLTPTPAGHGADGGTAAEESGKDADDAGGRADTGRGGDGAGNEPVPADEATAGGGTADRRAGAGRADGGGADDKGAGGGGTDDGGAGDGTAVSRTANGRAPDAQEHTEPGRKTAPPTGA</sequence>
<feature type="transmembrane region" description="Helical" evidence="2">
    <location>
        <begin position="350"/>
        <end position="373"/>
    </location>
</feature>
<evidence type="ECO:0000313" key="4">
    <source>
        <dbReference type="Proteomes" id="UP000326178"/>
    </source>
</evidence>
<evidence type="ECO:0000256" key="2">
    <source>
        <dbReference type="SAM" id="Phobius"/>
    </source>
</evidence>
<proteinExistence type="predicted"/>
<keyword evidence="2" id="KW-0812">Transmembrane</keyword>
<feature type="region of interest" description="Disordered" evidence="1">
    <location>
        <begin position="430"/>
        <end position="450"/>
    </location>
</feature>
<organism evidence="3 4">
    <name type="scientific">Streptomyces nitrosporeus</name>
    <dbReference type="NCBI Taxonomy" id="28894"/>
    <lineage>
        <taxon>Bacteria</taxon>
        <taxon>Bacillati</taxon>
        <taxon>Actinomycetota</taxon>
        <taxon>Actinomycetes</taxon>
        <taxon>Kitasatosporales</taxon>
        <taxon>Streptomycetaceae</taxon>
        <taxon>Streptomyces</taxon>
    </lineage>
</organism>
<reference evidence="3 4" key="1">
    <citation type="submission" date="2017-09" db="EMBL/GenBank/DDBJ databases">
        <authorList>
            <person name="Lee N."/>
            <person name="Cho B.-K."/>
        </authorList>
    </citation>
    <scope>NUCLEOTIDE SEQUENCE [LARGE SCALE GENOMIC DNA]</scope>
    <source>
        <strain evidence="3 4">ATCC 12769</strain>
    </source>
</reference>
<feature type="transmembrane region" description="Helical" evidence="2">
    <location>
        <begin position="12"/>
        <end position="39"/>
    </location>
</feature>
<evidence type="ECO:0000313" key="3">
    <source>
        <dbReference type="EMBL" id="QEU72769.1"/>
    </source>
</evidence>
<feature type="compositionally biased region" description="Gly residues" evidence="1">
    <location>
        <begin position="609"/>
        <end position="621"/>
    </location>
</feature>
<keyword evidence="2" id="KW-1133">Transmembrane helix</keyword>
<feature type="compositionally biased region" description="Basic and acidic residues" evidence="1">
    <location>
        <begin position="552"/>
        <end position="568"/>
    </location>
</feature>
<feature type="transmembrane region" description="Helical" evidence="2">
    <location>
        <begin position="270"/>
        <end position="290"/>
    </location>
</feature>
<feature type="transmembrane region" description="Helical" evidence="2">
    <location>
        <begin position="152"/>
        <end position="170"/>
    </location>
</feature>
<feature type="transmembrane region" description="Helical" evidence="2">
    <location>
        <begin position="393"/>
        <end position="416"/>
    </location>
</feature>
<accession>A0A5J6F8I6</accession>
<dbReference type="InterPro" id="IPR045931">
    <property type="entry name" value="DUF6350"/>
</dbReference>
<feature type="transmembrane region" description="Helical" evidence="2">
    <location>
        <begin position="206"/>
        <end position="231"/>
    </location>
</feature>
<dbReference type="KEGG" id="snk:CP967_12870"/>
<feature type="region of interest" description="Disordered" evidence="1">
    <location>
        <begin position="521"/>
        <end position="652"/>
    </location>
</feature>
<dbReference type="EMBL" id="CP023702">
    <property type="protein sequence ID" value="QEU72769.1"/>
    <property type="molecule type" value="Genomic_DNA"/>
</dbReference>
<feature type="compositionally biased region" description="Basic and acidic residues" evidence="1">
    <location>
        <begin position="635"/>
        <end position="644"/>
    </location>
</feature>
<evidence type="ECO:0000256" key="1">
    <source>
        <dbReference type="SAM" id="MobiDB-lite"/>
    </source>
</evidence>
<feature type="transmembrane region" description="Helical" evidence="2">
    <location>
        <begin position="310"/>
        <end position="330"/>
    </location>
</feature>
<feature type="transmembrane region" description="Helical" evidence="2">
    <location>
        <begin position="118"/>
        <end position="140"/>
    </location>
</feature>
<name>A0A5J6F8I6_9ACTN</name>
<dbReference type="AlphaFoldDB" id="A0A5J6F8I6"/>
<keyword evidence="2" id="KW-0472">Membrane</keyword>
<protein>
    <recommendedName>
        <fullName evidence="5">Integral membrane protein</fullName>
    </recommendedName>
</protein>
<dbReference type="Pfam" id="PF19877">
    <property type="entry name" value="DUF6350"/>
    <property type="match status" value="1"/>
</dbReference>
<keyword evidence="4" id="KW-1185">Reference proteome</keyword>